<dbReference type="AlphaFoldDB" id="A0AAV6IC84"/>
<protein>
    <submittedName>
        <fullName evidence="2">Uncharacterized protein</fullName>
    </submittedName>
</protein>
<feature type="compositionally biased region" description="Basic and acidic residues" evidence="1">
    <location>
        <begin position="122"/>
        <end position="138"/>
    </location>
</feature>
<dbReference type="Proteomes" id="UP000823749">
    <property type="component" value="Chromosome 11"/>
</dbReference>
<evidence type="ECO:0000313" key="3">
    <source>
        <dbReference type="Proteomes" id="UP000823749"/>
    </source>
</evidence>
<organism evidence="2 3">
    <name type="scientific">Rhododendron griersonianum</name>
    <dbReference type="NCBI Taxonomy" id="479676"/>
    <lineage>
        <taxon>Eukaryota</taxon>
        <taxon>Viridiplantae</taxon>
        <taxon>Streptophyta</taxon>
        <taxon>Embryophyta</taxon>
        <taxon>Tracheophyta</taxon>
        <taxon>Spermatophyta</taxon>
        <taxon>Magnoliopsida</taxon>
        <taxon>eudicotyledons</taxon>
        <taxon>Gunneridae</taxon>
        <taxon>Pentapetalae</taxon>
        <taxon>asterids</taxon>
        <taxon>Ericales</taxon>
        <taxon>Ericaceae</taxon>
        <taxon>Ericoideae</taxon>
        <taxon>Rhodoreae</taxon>
        <taxon>Rhododendron</taxon>
    </lineage>
</organism>
<proteinExistence type="predicted"/>
<dbReference type="EMBL" id="JACTNZ010000011">
    <property type="protein sequence ID" value="KAG5524284.1"/>
    <property type="molecule type" value="Genomic_DNA"/>
</dbReference>
<gene>
    <name evidence="2" type="ORF">RHGRI_031079</name>
</gene>
<evidence type="ECO:0000256" key="1">
    <source>
        <dbReference type="SAM" id="MobiDB-lite"/>
    </source>
</evidence>
<sequence>MGTEEAPKSWYEPVRKPYFEEEAPFVGQGRENNVPKIQWAFRNGPRNDSLFESIFEGQEGEIKSKNGYYTHDEHNYAQNNGYLGEGIGMKGFKQAPEIPRHTDVPRVKRSYINLLFEPTHGGWEEEPRRTQYRNEERYVPPQNSDRYFKPQGGPSDGPYTGYPRERNLREPHWDQP</sequence>
<accession>A0AAV6IC84</accession>
<feature type="compositionally biased region" description="Basic and acidic residues" evidence="1">
    <location>
        <begin position="163"/>
        <end position="176"/>
    </location>
</feature>
<reference evidence="2" key="1">
    <citation type="submission" date="2020-08" db="EMBL/GenBank/DDBJ databases">
        <title>Plant Genome Project.</title>
        <authorList>
            <person name="Zhang R.-G."/>
        </authorList>
    </citation>
    <scope>NUCLEOTIDE SEQUENCE</scope>
    <source>
        <strain evidence="2">WSP0</strain>
        <tissue evidence="2">Leaf</tissue>
    </source>
</reference>
<evidence type="ECO:0000313" key="2">
    <source>
        <dbReference type="EMBL" id="KAG5524284.1"/>
    </source>
</evidence>
<keyword evidence="3" id="KW-1185">Reference proteome</keyword>
<name>A0AAV6IC84_9ERIC</name>
<comment type="caution">
    <text evidence="2">The sequence shown here is derived from an EMBL/GenBank/DDBJ whole genome shotgun (WGS) entry which is preliminary data.</text>
</comment>
<feature type="region of interest" description="Disordered" evidence="1">
    <location>
        <begin position="118"/>
        <end position="176"/>
    </location>
</feature>